<dbReference type="Proteomes" id="UP000789920">
    <property type="component" value="Unassembled WGS sequence"/>
</dbReference>
<proteinExistence type="predicted"/>
<name>A0ACA9STD3_9GLOM</name>
<comment type="caution">
    <text evidence="1">The sequence shown here is derived from an EMBL/GenBank/DDBJ whole genome shotgun (WGS) entry which is preliminary data.</text>
</comment>
<protein>
    <submittedName>
        <fullName evidence="1">36747_t:CDS:1</fullName>
    </submittedName>
</protein>
<evidence type="ECO:0000313" key="1">
    <source>
        <dbReference type="EMBL" id="CAG8848511.1"/>
    </source>
</evidence>
<keyword evidence="2" id="KW-1185">Reference proteome</keyword>
<evidence type="ECO:0000313" key="2">
    <source>
        <dbReference type="Proteomes" id="UP000789920"/>
    </source>
</evidence>
<accession>A0ACA9STD3</accession>
<organism evidence="1 2">
    <name type="scientific">Racocetra persica</name>
    <dbReference type="NCBI Taxonomy" id="160502"/>
    <lineage>
        <taxon>Eukaryota</taxon>
        <taxon>Fungi</taxon>
        <taxon>Fungi incertae sedis</taxon>
        <taxon>Mucoromycota</taxon>
        <taxon>Glomeromycotina</taxon>
        <taxon>Glomeromycetes</taxon>
        <taxon>Diversisporales</taxon>
        <taxon>Gigasporaceae</taxon>
        <taxon>Racocetra</taxon>
    </lineage>
</organism>
<feature type="non-terminal residue" evidence="1">
    <location>
        <position position="1"/>
    </location>
</feature>
<reference evidence="1" key="1">
    <citation type="submission" date="2021-06" db="EMBL/GenBank/DDBJ databases">
        <authorList>
            <person name="Kallberg Y."/>
            <person name="Tangrot J."/>
            <person name="Rosling A."/>
        </authorList>
    </citation>
    <scope>NUCLEOTIDE SEQUENCE</scope>
    <source>
        <strain evidence="1">MA461A</strain>
    </source>
</reference>
<sequence>IMASKNNVIEEIQELIQKIKNEYEEEVDFHFLTWDEIHEAGVGIVKILSPRLRQYFRERFNFPTGVDDWLDYYKESKNGAYFYRTSKGGKYEYFWWHEVQKVHDERNTDKNPKKCSVCKQTTFKKDGRMKL</sequence>
<gene>
    <name evidence="1" type="ORF">RPERSI_LOCUS35162</name>
</gene>
<dbReference type="EMBL" id="CAJVQC010161105">
    <property type="protein sequence ID" value="CAG8848511.1"/>
    <property type="molecule type" value="Genomic_DNA"/>
</dbReference>